<dbReference type="Pfam" id="PF13556">
    <property type="entry name" value="HTH_30"/>
    <property type="match status" value="1"/>
</dbReference>
<evidence type="ECO:0000313" key="4">
    <source>
        <dbReference type="EMBL" id="MFC7343665.1"/>
    </source>
</evidence>
<dbReference type="RefSeq" id="WP_380670800.1">
    <property type="nucleotide sequence ID" value="NZ_JBHTCJ010000011.1"/>
</dbReference>
<evidence type="ECO:0000259" key="2">
    <source>
        <dbReference type="Pfam" id="PF13556"/>
    </source>
</evidence>
<gene>
    <name evidence="4" type="ORF">ACFQRI_19855</name>
</gene>
<evidence type="ECO:0000256" key="1">
    <source>
        <dbReference type="ARBA" id="ARBA00006754"/>
    </source>
</evidence>
<dbReference type="InterPro" id="IPR051448">
    <property type="entry name" value="CdaR-like_regulators"/>
</dbReference>
<proteinExistence type="inferred from homology"/>
<dbReference type="Proteomes" id="UP001596504">
    <property type="component" value="Unassembled WGS sequence"/>
</dbReference>
<name>A0ABW2LR08_9PSEU</name>
<accession>A0ABW2LR08</accession>
<dbReference type="PANTHER" id="PTHR33744">
    <property type="entry name" value="CARBOHYDRATE DIACID REGULATOR"/>
    <property type="match status" value="1"/>
</dbReference>
<dbReference type="InterPro" id="IPR025736">
    <property type="entry name" value="PucR_C-HTH_dom"/>
</dbReference>
<dbReference type="Gene3D" id="1.10.10.2840">
    <property type="entry name" value="PucR C-terminal helix-turn-helix domain"/>
    <property type="match status" value="1"/>
</dbReference>
<dbReference type="InterPro" id="IPR041522">
    <property type="entry name" value="CdaR_GGDEF"/>
</dbReference>
<comment type="similarity">
    <text evidence="1">Belongs to the CdaR family.</text>
</comment>
<comment type="caution">
    <text evidence="4">The sequence shown here is derived from an EMBL/GenBank/DDBJ whole genome shotgun (WGS) entry which is preliminary data.</text>
</comment>
<dbReference type="Pfam" id="PF17853">
    <property type="entry name" value="GGDEF_2"/>
    <property type="match status" value="1"/>
</dbReference>
<feature type="domain" description="PucR C-terminal helix-turn-helix" evidence="2">
    <location>
        <begin position="484"/>
        <end position="541"/>
    </location>
</feature>
<organism evidence="4 5">
    <name type="scientific">Saccharopolyspora griseoalba</name>
    <dbReference type="NCBI Taxonomy" id="1431848"/>
    <lineage>
        <taxon>Bacteria</taxon>
        <taxon>Bacillati</taxon>
        <taxon>Actinomycetota</taxon>
        <taxon>Actinomycetes</taxon>
        <taxon>Pseudonocardiales</taxon>
        <taxon>Pseudonocardiaceae</taxon>
        <taxon>Saccharopolyspora</taxon>
    </lineage>
</organism>
<dbReference type="EMBL" id="JBHTCJ010000011">
    <property type="protein sequence ID" value="MFC7343665.1"/>
    <property type="molecule type" value="Genomic_DNA"/>
</dbReference>
<evidence type="ECO:0000259" key="3">
    <source>
        <dbReference type="Pfam" id="PF17853"/>
    </source>
</evidence>
<dbReference type="InterPro" id="IPR042070">
    <property type="entry name" value="PucR_C-HTH_sf"/>
</dbReference>
<evidence type="ECO:0000313" key="5">
    <source>
        <dbReference type="Proteomes" id="UP001596504"/>
    </source>
</evidence>
<protein>
    <submittedName>
        <fullName evidence="4">PucR family transcriptional regulator</fullName>
    </submittedName>
</protein>
<dbReference type="PANTHER" id="PTHR33744:SF17">
    <property type="entry name" value="CONSERVED PROTEIN"/>
    <property type="match status" value="1"/>
</dbReference>
<keyword evidence="5" id="KW-1185">Reference proteome</keyword>
<reference evidence="5" key="1">
    <citation type="journal article" date="2019" name="Int. J. Syst. Evol. Microbiol.">
        <title>The Global Catalogue of Microorganisms (GCM) 10K type strain sequencing project: providing services to taxonomists for standard genome sequencing and annotation.</title>
        <authorList>
            <consortium name="The Broad Institute Genomics Platform"/>
            <consortium name="The Broad Institute Genome Sequencing Center for Infectious Disease"/>
            <person name="Wu L."/>
            <person name="Ma J."/>
        </authorList>
    </citation>
    <scope>NUCLEOTIDE SEQUENCE [LARGE SCALE GENOMIC DNA]</scope>
    <source>
        <strain evidence="5">WLHS5</strain>
    </source>
</reference>
<feature type="domain" description="CdaR GGDEF-like" evidence="3">
    <location>
        <begin position="304"/>
        <end position="430"/>
    </location>
</feature>
<sequence>MTSEVDSVGVTEVGVPLRQLLTAIGEPLVDVLAAPAGLDVEVRDVVIVDPEEESGSSRSGDFVLVIGARGRAAMRLVRDAARSGAAAVAVKVGADADARALRDTAIDGGVALLGVRPEVRWERLESYAHTAIDNARLTTDADLGEALGDLFSLAQTVAAMTDGIVSIEDTASRVLAYSRSDDEVDELRRLSILGRQGPEPYLAMLREWGVYQRLRAGEDVVRLEERPDLGIRRRMAVGIHAGSQPLGSIWVQEGARPLSERSERALLGAARLAALQLIRQRSEVGGEPRLRENLLAGLLEGRVDARSVADNIGADAQRPAVVAVFTLRPVGSADRSELELQRSEMTGLISVHASAYRRSALVTTIGSRVYVLLPELPERSAASSALQLTKEIVAAAKQHLRSRVQVGVGSAVPALDEVVESRAEADRVLDALLHDAETEVATISDVRAQVVVSEILTMLQGNDRYRDARLEVLHEHDAEHGAELARSLLTYLEHFGEVRSASAALHVHPNTLRYRVRRAGELTGVDLHDPAERLNTHLQLLLTRRSRR</sequence>